<comment type="caution">
    <text evidence="1">The sequence shown here is derived from an EMBL/GenBank/DDBJ whole genome shotgun (WGS) entry which is preliminary data.</text>
</comment>
<proteinExistence type="predicted"/>
<gene>
    <name evidence="1" type="ORF">IFM89_035460</name>
</gene>
<evidence type="ECO:0000313" key="2">
    <source>
        <dbReference type="Proteomes" id="UP000631114"/>
    </source>
</evidence>
<dbReference type="OrthoDB" id="655699at2759"/>
<evidence type="ECO:0008006" key="3">
    <source>
        <dbReference type="Google" id="ProtNLM"/>
    </source>
</evidence>
<dbReference type="GO" id="GO:0009570">
    <property type="term" value="C:chloroplast stroma"/>
    <property type="evidence" value="ECO:0007669"/>
    <property type="project" value="TreeGrafter"/>
</dbReference>
<dbReference type="EMBL" id="JADFTS010000009">
    <property type="protein sequence ID" value="KAF9590487.1"/>
    <property type="molecule type" value="Genomic_DNA"/>
</dbReference>
<evidence type="ECO:0000313" key="1">
    <source>
        <dbReference type="EMBL" id="KAF9590487.1"/>
    </source>
</evidence>
<dbReference type="PANTHER" id="PTHR34669">
    <property type="entry name" value="THIOREDOXIN-LIKE FOLD DOMAIN-CONTAINING PROTEIN MRL7L, CHLOROPLASTIC"/>
    <property type="match status" value="1"/>
</dbReference>
<organism evidence="1 2">
    <name type="scientific">Coptis chinensis</name>
    <dbReference type="NCBI Taxonomy" id="261450"/>
    <lineage>
        <taxon>Eukaryota</taxon>
        <taxon>Viridiplantae</taxon>
        <taxon>Streptophyta</taxon>
        <taxon>Embryophyta</taxon>
        <taxon>Tracheophyta</taxon>
        <taxon>Spermatophyta</taxon>
        <taxon>Magnoliopsida</taxon>
        <taxon>Ranunculales</taxon>
        <taxon>Ranunculaceae</taxon>
        <taxon>Coptidoideae</taxon>
        <taxon>Coptis</taxon>
    </lineage>
</organism>
<sequence length="309" mass="35805">MALQNPVSFQYFKQNCNLHKAPSLLLPKQTQTSNFTILSSNLRLKASNKEVEVVFDDGEKKKNEDGSELMNEEERKEWRKKIREVMDKNSQVNEQMDVNERKKIMEKLIAEYPLVVNEEDPSWPEDADGWGFNLGQFFDKISIKNVKKDDDNDEGYDSDKELVWQDDDYIRPIKEISTKEWEETVFKDISPLVVFVHNRYRRPKENEMVREELEKVAHIFWNCGLPSPRCVAVDAVVELDLVSALKVSVFPEVLFAKAGRILYREKVFRSADELSKIMGFFYYGAAKPPCLYTVGTSQEMIPSVPINSG</sequence>
<dbReference type="Proteomes" id="UP000631114">
    <property type="component" value="Unassembled WGS sequence"/>
</dbReference>
<dbReference type="AlphaFoldDB" id="A0A835H2K9"/>
<reference evidence="1 2" key="1">
    <citation type="submission" date="2020-10" db="EMBL/GenBank/DDBJ databases">
        <title>The Coptis chinensis genome and diversification of protoberbering-type alkaloids.</title>
        <authorList>
            <person name="Wang B."/>
            <person name="Shu S."/>
            <person name="Song C."/>
            <person name="Liu Y."/>
        </authorList>
    </citation>
    <scope>NUCLEOTIDE SEQUENCE [LARGE SCALE GENOMIC DNA]</scope>
    <source>
        <strain evidence="1">HL-2020</strain>
        <tissue evidence="1">Leaf</tissue>
    </source>
</reference>
<dbReference type="GO" id="GO:0006355">
    <property type="term" value="P:regulation of DNA-templated transcription"/>
    <property type="evidence" value="ECO:0007669"/>
    <property type="project" value="InterPro"/>
</dbReference>
<keyword evidence="2" id="KW-1185">Reference proteome</keyword>
<protein>
    <recommendedName>
        <fullName evidence="3">Thioredoxin-like fold domain-containing protein MRL7L, chloroplastic</fullName>
    </recommendedName>
</protein>
<dbReference type="GO" id="GO:0009658">
    <property type="term" value="P:chloroplast organization"/>
    <property type="evidence" value="ECO:0007669"/>
    <property type="project" value="InterPro"/>
</dbReference>
<dbReference type="PANTHER" id="PTHR34669:SF1">
    <property type="entry name" value="THIOREDOXIN-LIKE FOLD DOMAIN-CONTAINING PROTEIN MRL7L, CHLOROPLASTIC"/>
    <property type="match status" value="1"/>
</dbReference>
<name>A0A835H2K9_9MAGN</name>
<dbReference type="InterPro" id="IPR044701">
    <property type="entry name" value="MRL7/MRL7L"/>
</dbReference>
<accession>A0A835H2K9</accession>